<evidence type="ECO:0000256" key="1">
    <source>
        <dbReference type="SAM" id="Coils"/>
    </source>
</evidence>
<reference evidence="3" key="2">
    <citation type="submission" date="2020-09" db="EMBL/GenBank/DDBJ databases">
        <authorList>
            <person name="Sun Q."/>
            <person name="Zhou Y."/>
        </authorList>
    </citation>
    <scope>NUCLEOTIDE SEQUENCE</scope>
    <source>
        <strain evidence="3">CGMCC 1.12726</strain>
    </source>
</reference>
<keyword evidence="4" id="KW-1185">Reference proteome</keyword>
<dbReference type="CDD" id="cd12797">
    <property type="entry name" value="M23_peptidase"/>
    <property type="match status" value="1"/>
</dbReference>
<keyword evidence="1" id="KW-0175">Coiled coil</keyword>
<name>A0A917CIV8_9GAMM</name>
<accession>A0A917CIV8</accession>
<proteinExistence type="predicted"/>
<evidence type="ECO:0000313" key="4">
    <source>
        <dbReference type="Proteomes" id="UP000632858"/>
    </source>
</evidence>
<reference evidence="3" key="1">
    <citation type="journal article" date="2014" name="Int. J. Syst. Evol. Microbiol.">
        <title>Complete genome sequence of Corynebacterium casei LMG S-19264T (=DSM 44701T), isolated from a smear-ripened cheese.</title>
        <authorList>
            <consortium name="US DOE Joint Genome Institute (JGI-PGF)"/>
            <person name="Walter F."/>
            <person name="Albersmeier A."/>
            <person name="Kalinowski J."/>
            <person name="Ruckert C."/>
        </authorList>
    </citation>
    <scope>NUCLEOTIDE SEQUENCE</scope>
    <source>
        <strain evidence="3">CGMCC 1.12726</strain>
    </source>
</reference>
<organism evidence="3 4">
    <name type="scientific">Arenimonas maotaiensis</name>
    <dbReference type="NCBI Taxonomy" id="1446479"/>
    <lineage>
        <taxon>Bacteria</taxon>
        <taxon>Pseudomonadati</taxon>
        <taxon>Pseudomonadota</taxon>
        <taxon>Gammaproteobacteria</taxon>
        <taxon>Lysobacterales</taxon>
        <taxon>Lysobacteraceae</taxon>
        <taxon>Arenimonas</taxon>
    </lineage>
</organism>
<dbReference type="Pfam" id="PF01551">
    <property type="entry name" value="Peptidase_M23"/>
    <property type="match status" value="1"/>
</dbReference>
<dbReference type="RefSeq" id="WP_229730189.1">
    <property type="nucleotide sequence ID" value="NZ_BMFO01000002.1"/>
</dbReference>
<dbReference type="InterPro" id="IPR016047">
    <property type="entry name" value="M23ase_b-sheet_dom"/>
</dbReference>
<dbReference type="EMBL" id="BMFO01000002">
    <property type="protein sequence ID" value="GGF90054.1"/>
    <property type="molecule type" value="Genomic_DNA"/>
</dbReference>
<dbReference type="PANTHER" id="PTHR21666">
    <property type="entry name" value="PEPTIDASE-RELATED"/>
    <property type="match status" value="1"/>
</dbReference>
<dbReference type="AlphaFoldDB" id="A0A917CIV8"/>
<dbReference type="Gene3D" id="2.70.70.10">
    <property type="entry name" value="Glucose Permease (Domain IIA)"/>
    <property type="match status" value="1"/>
</dbReference>
<gene>
    <name evidence="3" type="ORF">GCM10010960_09860</name>
</gene>
<dbReference type="InterPro" id="IPR050570">
    <property type="entry name" value="Cell_wall_metabolism_enzyme"/>
</dbReference>
<dbReference type="GO" id="GO:0004222">
    <property type="term" value="F:metalloendopeptidase activity"/>
    <property type="evidence" value="ECO:0007669"/>
    <property type="project" value="TreeGrafter"/>
</dbReference>
<dbReference type="Proteomes" id="UP000632858">
    <property type="component" value="Unassembled WGS sequence"/>
</dbReference>
<feature type="domain" description="M23ase beta-sheet core" evidence="2">
    <location>
        <begin position="199"/>
        <end position="293"/>
    </location>
</feature>
<evidence type="ECO:0000313" key="3">
    <source>
        <dbReference type="EMBL" id="GGF90054.1"/>
    </source>
</evidence>
<dbReference type="SUPFAM" id="SSF51261">
    <property type="entry name" value="Duplicated hybrid motif"/>
    <property type="match status" value="1"/>
</dbReference>
<dbReference type="FunFam" id="2.70.70.10:FF:000006">
    <property type="entry name" value="M23 family peptidase"/>
    <property type="match status" value="1"/>
</dbReference>
<dbReference type="PANTHER" id="PTHR21666:SF291">
    <property type="entry name" value="STAGE II SPORULATION PROTEIN Q"/>
    <property type="match status" value="1"/>
</dbReference>
<comment type="caution">
    <text evidence="3">The sequence shown here is derived from an EMBL/GenBank/DDBJ whole genome shotgun (WGS) entry which is preliminary data.</text>
</comment>
<sequence>MLNVILVSKHLKAPKKINLAERRTAATFAGAAVLLLSAVFGLGFAANSVFGNLQVAQLKSRVAEQDRLIAELRADNQRDMNAMALRLAELQAQANRLNALGIRLTRDSKLSGGEFNFERVPGAGGDETAEDVSAAELKASLKQVSAEFEASSQQLSVLESMLFEQELELKSQPTTRPSDGFVTSGFGYRMHPILGGRAHHNGIDFDANTGDPVRSAGNGLVKYAGWKNGFGNVVEIDHQNGYVTVYAHNSAFTVKEGDVVRAGQMVAKAGSTGRSTGPHVHFEVHKDGRAVNPRAFLDASGWADRAK</sequence>
<evidence type="ECO:0000259" key="2">
    <source>
        <dbReference type="Pfam" id="PF01551"/>
    </source>
</evidence>
<dbReference type="InterPro" id="IPR011055">
    <property type="entry name" value="Dup_hybrid_motif"/>
</dbReference>
<protein>
    <submittedName>
        <fullName evidence="3">Peptidase</fullName>
    </submittedName>
</protein>
<feature type="coiled-coil region" evidence="1">
    <location>
        <begin position="55"/>
        <end position="100"/>
    </location>
</feature>